<sequence length="140" mass="15311">MANIPNIPSEIKEGIDKGDLDVVLGDYESVTARDTEFIAGLTGSGAITNKAGKATWDRVGDGVLKPIDDIVDSFSKYHINNTLSGLDNFSKNIPNIGNIPNRELAQNINKAVQDIIKEPIKTNTQLKKHNGSIYNNYEKI</sequence>
<evidence type="ECO:0000313" key="2">
    <source>
        <dbReference type="Proteomes" id="UP000594508"/>
    </source>
</evidence>
<dbReference type="AlphaFoldDB" id="A0A7S9REC1"/>
<name>A0A7S9REC1_9BACT</name>
<protein>
    <submittedName>
        <fullName evidence="1">Uncharacterized protein</fullName>
    </submittedName>
</protein>
<dbReference type="EMBL" id="CP060707">
    <property type="protein sequence ID" value="QPH90216.1"/>
    <property type="molecule type" value="Genomic_DNA"/>
</dbReference>
<reference evidence="1 2" key="1">
    <citation type="journal article" date="2018" name="Emerg. Microbes Infect.">
        <title>Genomic analysis of oral Campylobacter concisus strains identified a potential bacterial molecular marker associated with active Crohn's disease.</title>
        <authorList>
            <person name="Liu F."/>
            <person name="Ma R."/>
            <person name="Tay C.Y.A."/>
            <person name="Octavia S."/>
            <person name="Lan R."/>
            <person name="Chung H.K.L."/>
            <person name="Riordan S.M."/>
            <person name="Grimm M.C."/>
            <person name="Leong R.W."/>
            <person name="Tanaka M.M."/>
            <person name="Connor S."/>
            <person name="Zhang L."/>
        </authorList>
    </citation>
    <scope>NUCLEOTIDE SEQUENCE [LARGE SCALE GENOMIC DNA]</scope>
    <source>
        <strain evidence="1 2">P1CDO2</strain>
    </source>
</reference>
<proteinExistence type="predicted"/>
<organism evidence="1 2">
    <name type="scientific">Campylobacter concisus</name>
    <dbReference type="NCBI Taxonomy" id="199"/>
    <lineage>
        <taxon>Bacteria</taxon>
        <taxon>Pseudomonadati</taxon>
        <taxon>Campylobacterota</taxon>
        <taxon>Epsilonproteobacteria</taxon>
        <taxon>Campylobacterales</taxon>
        <taxon>Campylobacteraceae</taxon>
        <taxon>Campylobacter</taxon>
    </lineage>
</organism>
<gene>
    <name evidence="1" type="ORF">CVT00_01340</name>
</gene>
<accession>A0A7S9REC1</accession>
<evidence type="ECO:0000313" key="1">
    <source>
        <dbReference type="EMBL" id="QPH90216.1"/>
    </source>
</evidence>
<dbReference type="RefSeq" id="WP_196376869.1">
    <property type="nucleotide sequence ID" value="NZ_CP060707.1"/>
</dbReference>
<dbReference type="Proteomes" id="UP000594508">
    <property type="component" value="Chromosome"/>
</dbReference>